<feature type="transmembrane region" description="Helical" evidence="7">
    <location>
        <begin position="103"/>
        <end position="120"/>
    </location>
</feature>
<keyword evidence="5 7" id="KW-1133">Transmembrane helix</keyword>
<dbReference type="GO" id="GO:0008168">
    <property type="term" value="F:methyltransferase activity"/>
    <property type="evidence" value="ECO:0007669"/>
    <property type="project" value="UniProtKB-KW"/>
</dbReference>
<dbReference type="EMBL" id="SLXK01000001">
    <property type="protein sequence ID" value="TCP32231.1"/>
    <property type="molecule type" value="Genomic_DNA"/>
</dbReference>
<dbReference type="AlphaFoldDB" id="A0A4R2PDP6"/>
<dbReference type="PANTHER" id="PTHR30487:SF0">
    <property type="entry name" value="PREPILIN LEADER PEPTIDASE_N-METHYLTRANSFERASE-RELATED"/>
    <property type="match status" value="1"/>
</dbReference>
<keyword evidence="10" id="KW-0489">Methyltransferase</keyword>
<feature type="transmembrane region" description="Helical" evidence="7">
    <location>
        <begin position="127"/>
        <end position="145"/>
    </location>
</feature>
<feature type="transmembrane region" description="Helical" evidence="7">
    <location>
        <begin position="151"/>
        <end position="171"/>
    </location>
</feature>
<evidence type="ECO:0000256" key="1">
    <source>
        <dbReference type="ARBA" id="ARBA00004651"/>
    </source>
</evidence>
<dbReference type="Pfam" id="PF01478">
    <property type="entry name" value="Peptidase_A24"/>
    <property type="match status" value="1"/>
</dbReference>
<sequence length="255" mass="28621">MPASLMIINYMSIFLVGLVLGSFYNVVGLRSVKGESVIFPGSYCYSCGRKLTYLEMVPVFSYFLLKGQCKSCNVKISPLYPILEFLTGLLFAVVFVAADSLSYMYLGWLLFSLLLIITVSDLKAMMIPDKVLFVFLLIFIFYRIIIPMTPWWGPILGFCAGFLLLNFIYIISRGNIGGGDIKLFAVIGILTGWQQVLLIFFFAVICGTMFSLVGLASGRFRSKQAIPFGPFIFAGSVICYFFGEHFLEWYISFLG</sequence>
<dbReference type="PANTHER" id="PTHR30487">
    <property type="entry name" value="TYPE 4 PREPILIN-LIKE PROTEINS LEADER PEPTIDE-PROCESSING ENZYME"/>
    <property type="match status" value="1"/>
</dbReference>
<evidence type="ECO:0000256" key="4">
    <source>
        <dbReference type="ARBA" id="ARBA00022692"/>
    </source>
</evidence>
<feature type="transmembrane region" description="Helical" evidence="7">
    <location>
        <begin position="6"/>
        <end position="27"/>
    </location>
</feature>
<dbReference type="InterPro" id="IPR010627">
    <property type="entry name" value="Prepilin_pept_A24_N"/>
</dbReference>
<evidence type="ECO:0000256" key="5">
    <source>
        <dbReference type="ARBA" id="ARBA00022989"/>
    </source>
</evidence>
<comment type="similarity">
    <text evidence="2">Belongs to the peptidase A24 family.</text>
</comment>
<feature type="transmembrane region" description="Helical" evidence="7">
    <location>
        <begin position="225"/>
        <end position="243"/>
    </location>
</feature>
<evidence type="ECO:0000256" key="6">
    <source>
        <dbReference type="ARBA" id="ARBA00023136"/>
    </source>
</evidence>
<dbReference type="GO" id="GO:0006465">
    <property type="term" value="P:signal peptide processing"/>
    <property type="evidence" value="ECO:0007669"/>
    <property type="project" value="TreeGrafter"/>
</dbReference>
<dbReference type="GO" id="GO:0032259">
    <property type="term" value="P:methylation"/>
    <property type="evidence" value="ECO:0007669"/>
    <property type="project" value="UniProtKB-KW"/>
</dbReference>
<feature type="domain" description="Prepilin type IV endopeptidase peptidase" evidence="8">
    <location>
        <begin position="108"/>
        <end position="211"/>
    </location>
</feature>
<dbReference type="Proteomes" id="UP000295416">
    <property type="component" value="Unassembled WGS sequence"/>
</dbReference>
<feature type="transmembrane region" description="Helical" evidence="7">
    <location>
        <begin position="79"/>
        <end position="97"/>
    </location>
</feature>
<feature type="transmembrane region" description="Helical" evidence="7">
    <location>
        <begin position="183"/>
        <end position="213"/>
    </location>
</feature>
<evidence type="ECO:0000259" key="8">
    <source>
        <dbReference type="Pfam" id="PF01478"/>
    </source>
</evidence>
<keyword evidence="10" id="KW-0808">Transferase</keyword>
<dbReference type="RefSeq" id="WP_243646902.1">
    <property type="nucleotide sequence ID" value="NZ_SLXK01000001.1"/>
</dbReference>
<evidence type="ECO:0000256" key="7">
    <source>
        <dbReference type="SAM" id="Phobius"/>
    </source>
</evidence>
<evidence type="ECO:0000256" key="2">
    <source>
        <dbReference type="ARBA" id="ARBA00005801"/>
    </source>
</evidence>
<reference evidence="10 11" key="1">
    <citation type="submission" date="2019-03" db="EMBL/GenBank/DDBJ databases">
        <title>Genomic Encyclopedia of Type Strains, Phase IV (KMG-IV): sequencing the most valuable type-strain genomes for metagenomic binning, comparative biology and taxonomic classification.</title>
        <authorList>
            <person name="Goeker M."/>
        </authorList>
    </citation>
    <scope>NUCLEOTIDE SEQUENCE [LARGE SCALE GENOMIC DNA]</scope>
    <source>
        <strain evidence="10 11">DSM 19377</strain>
    </source>
</reference>
<evidence type="ECO:0000313" key="11">
    <source>
        <dbReference type="Proteomes" id="UP000295416"/>
    </source>
</evidence>
<comment type="caution">
    <text evidence="10">The sequence shown here is derived from an EMBL/GenBank/DDBJ whole genome shotgun (WGS) entry which is preliminary data.</text>
</comment>
<feature type="domain" description="Prepilin peptidase A24 N-terminal" evidence="9">
    <location>
        <begin position="15"/>
        <end position="96"/>
    </location>
</feature>
<dbReference type="GO" id="GO:0004190">
    <property type="term" value="F:aspartic-type endopeptidase activity"/>
    <property type="evidence" value="ECO:0007669"/>
    <property type="project" value="InterPro"/>
</dbReference>
<dbReference type="Gene3D" id="1.20.120.1220">
    <property type="match status" value="1"/>
</dbReference>
<evidence type="ECO:0000259" key="9">
    <source>
        <dbReference type="Pfam" id="PF06750"/>
    </source>
</evidence>
<dbReference type="InterPro" id="IPR050882">
    <property type="entry name" value="Prepilin_peptidase/N-MTase"/>
</dbReference>
<organism evidence="10 11">
    <name type="scientific">Scopulibacillus darangshiensis</name>
    <dbReference type="NCBI Taxonomy" id="442528"/>
    <lineage>
        <taxon>Bacteria</taxon>
        <taxon>Bacillati</taxon>
        <taxon>Bacillota</taxon>
        <taxon>Bacilli</taxon>
        <taxon>Bacillales</taxon>
        <taxon>Sporolactobacillaceae</taxon>
        <taxon>Scopulibacillus</taxon>
    </lineage>
</organism>
<keyword evidence="4 7" id="KW-0812">Transmembrane</keyword>
<keyword evidence="3" id="KW-1003">Cell membrane</keyword>
<proteinExistence type="inferred from homology"/>
<evidence type="ECO:0000256" key="3">
    <source>
        <dbReference type="ARBA" id="ARBA00022475"/>
    </source>
</evidence>
<keyword evidence="6 7" id="KW-0472">Membrane</keyword>
<dbReference type="GO" id="GO:0005886">
    <property type="term" value="C:plasma membrane"/>
    <property type="evidence" value="ECO:0007669"/>
    <property type="project" value="UniProtKB-SubCell"/>
</dbReference>
<name>A0A4R2PDP6_9BACL</name>
<comment type="subcellular location">
    <subcellularLocation>
        <location evidence="1">Cell membrane</location>
        <topology evidence="1">Multi-pass membrane protein</topology>
    </subcellularLocation>
</comment>
<dbReference type="Pfam" id="PF06750">
    <property type="entry name" value="A24_N_bact"/>
    <property type="match status" value="1"/>
</dbReference>
<keyword evidence="11" id="KW-1185">Reference proteome</keyword>
<dbReference type="InterPro" id="IPR000045">
    <property type="entry name" value="Prepilin_IV_endopep_pep"/>
</dbReference>
<evidence type="ECO:0000313" key="10">
    <source>
        <dbReference type="EMBL" id="TCP32231.1"/>
    </source>
</evidence>
<gene>
    <name evidence="10" type="ORF">EV207_101209</name>
</gene>
<accession>A0A4R2PDP6</accession>
<protein>
    <submittedName>
        <fullName evidence="10">Leader peptidase (Prepilin peptidase)/N-methyltransferase</fullName>
    </submittedName>
</protein>